<comment type="subcellular location">
    <subcellularLocation>
        <location evidence="1">Membrane</location>
        <topology evidence="1">Multi-pass membrane protein</topology>
    </subcellularLocation>
</comment>
<evidence type="ECO:0000256" key="7">
    <source>
        <dbReference type="SAM" id="Phobius"/>
    </source>
</evidence>
<dbReference type="AlphaFoldDB" id="A0A640KKK1"/>
<evidence type="ECO:0000313" key="9">
    <source>
        <dbReference type="Proteomes" id="UP000419144"/>
    </source>
</evidence>
<dbReference type="InterPro" id="IPR045231">
    <property type="entry name" value="Yip1/4-like"/>
</dbReference>
<dbReference type="Proteomes" id="UP000419144">
    <property type="component" value="Unassembled WGS sequence"/>
</dbReference>
<feature type="compositionally biased region" description="Low complexity" evidence="6">
    <location>
        <begin position="40"/>
        <end position="54"/>
    </location>
</feature>
<proteinExistence type="inferred from homology"/>
<keyword evidence="5 7" id="KW-0472">Membrane</keyword>
<feature type="transmembrane region" description="Helical" evidence="7">
    <location>
        <begin position="480"/>
        <end position="500"/>
    </location>
</feature>
<protein>
    <recommendedName>
        <fullName evidence="10">Yip1 domain-containing protein</fullName>
    </recommendedName>
</protein>
<accession>A0A640KKK1</accession>
<dbReference type="GO" id="GO:0048280">
    <property type="term" value="P:vesicle fusion with Golgi apparatus"/>
    <property type="evidence" value="ECO:0007669"/>
    <property type="project" value="TreeGrafter"/>
</dbReference>
<keyword evidence="9" id="KW-1185">Reference proteome</keyword>
<evidence type="ECO:0008006" key="10">
    <source>
        <dbReference type="Google" id="ProtNLM"/>
    </source>
</evidence>
<dbReference type="EMBL" id="BLBS01000036">
    <property type="protein sequence ID" value="GET89584.1"/>
    <property type="molecule type" value="Genomic_DNA"/>
</dbReference>
<evidence type="ECO:0000313" key="8">
    <source>
        <dbReference type="EMBL" id="GET89584.1"/>
    </source>
</evidence>
<dbReference type="PANTHER" id="PTHR21236:SF2">
    <property type="entry name" value="PROTEIN YIPF"/>
    <property type="match status" value="1"/>
</dbReference>
<evidence type="ECO:0000256" key="5">
    <source>
        <dbReference type="ARBA" id="ARBA00023136"/>
    </source>
</evidence>
<dbReference type="VEuPathDB" id="TriTrypDB:LtaPh_2623500"/>
<sequence length="530" mass="55442">MAEQQPNRRYEGYSYPTEFQSAPTGGRDGGAGAYFGGDRGSSSSTTQLSGTTGLVRRSVQHTDCAAVATASTSANATGYQVSYGYFHGQGNSIDVTSGYNSDGGSSTSNPLCGGGRSGYMVPNISSQHHEVVVGTDRSPAGASGANSVEQPPGVWASEPGVNRLSATGRPPSQFSSRLHEPAIFQPSSNGSAVSITNSAIGSSSARPTVQQAFLPSEPFVQSSPLVGSQQCRYHYQQQPYAVPMPLSAEGNLQRGTADGVAPPPAAAFVQRSGSCTATPIKSDLRMPAAYDALPSPTTAGGAVFGRNRTNGLLARLIAHALPVLDESAGDPGNGLGVGSAASVSERPLHQLRFGNPADDLPLLEELHIFPRHILEKACAVLNPFKSISVDAAKDTDLAGPIVFALSLAVLLSLRGKIQFSAIYGLFVLGVGFFKMLLSLMQPRGGVPVQFVASTIGYGLLPTVLLAVVRTVGSWMMGLRGVLPLTLLMVAWSAWCGATLVAKGLGMEAQRYLVLYPMLLFYSTFNVMTVY</sequence>
<name>A0A640KKK1_LEITA</name>
<organism evidence="8 9">
    <name type="scientific">Leishmania tarentolae</name>
    <name type="common">Sauroleishmania tarentolae</name>
    <dbReference type="NCBI Taxonomy" id="5689"/>
    <lineage>
        <taxon>Eukaryota</taxon>
        <taxon>Discoba</taxon>
        <taxon>Euglenozoa</taxon>
        <taxon>Kinetoplastea</taxon>
        <taxon>Metakinetoplastina</taxon>
        <taxon>Trypanosomatida</taxon>
        <taxon>Trypanosomatidae</taxon>
        <taxon>Leishmaniinae</taxon>
        <taxon>Leishmania</taxon>
        <taxon>lizard Leishmania</taxon>
    </lineage>
</organism>
<feature type="region of interest" description="Disordered" evidence="6">
    <location>
        <begin position="1"/>
        <end position="54"/>
    </location>
</feature>
<keyword evidence="3 7" id="KW-0812">Transmembrane</keyword>
<dbReference type="GO" id="GO:0006888">
    <property type="term" value="P:endoplasmic reticulum to Golgi vesicle-mediated transport"/>
    <property type="evidence" value="ECO:0007669"/>
    <property type="project" value="InterPro"/>
</dbReference>
<dbReference type="PANTHER" id="PTHR21236">
    <property type="entry name" value="GOLGI MEMBRANE PROTEIN YIP1"/>
    <property type="match status" value="1"/>
</dbReference>
<keyword evidence="4 7" id="KW-1133">Transmembrane helix</keyword>
<comment type="caution">
    <text evidence="8">The sequence shown here is derived from an EMBL/GenBank/DDBJ whole genome shotgun (WGS) entry which is preliminary data.</text>
</comment>
<comment type="similarity">
    <text evidence="2">Belongs to the YIP1 family.</text>
</comment>
<feature type="transmembrane region" description="Helical" evidence="7">
    <location>
        <begin position="420"/>
        <end position="440"/>
    </location>
</feature>
<feature type="transmembrane region" description="Helical" evidence="7">
    <location>
        <begin position="446"/>
        <end position="468"/>
    </location>
</feature>
<feature type="transmembrane region" description="Helical" evidence="7">
    <location>
        <begin position="512"/>
        <end position="529"/>
    </location>
</feature>
<feature type="compositionally biased region" description="Basic and acidic residues" evidence="6">
    <location>
        <begin position="1"/>
        <end position="11"/>
    </location>
</feature>
<feature type="compositionally biased region" description="Gly residues" evidence="6">
    <location>
        <begin position="26"/>
        <end position="39"/>
    </location>
</feature>
<evidence type="ECO:0000256" key="3">
    <source>
        <dbReference type="ARBA" id="ARBA00022692"/>
    </source>
</evidence>
<evidence type="ECO:0000256" key="6">
    <source>
        <dbReference type="SAM" id="MobiDB-lite"/>
    </source>
</evidence>
<evidence type="ECO:0000256" key="1">
    <source>
        <dbReference type="ARBA" id="ARBA00004141"/>
    </source>
</evidence>
<evidence type="ECO:0000256" key="4">
    <source>
        <dbReference type="ARBA" id="ARBA00022989"/>
    </source>
</evidence>
<reference evidence="8" key="1">
    <citation type="submission" date="2019-11" db="EMBL/GenBank/DDBJ databases">
        <title>Leishmania tarentolae CDS.</title>
        <authorList>
            <person name="Goto Y."/>
            <person name="Yamagishi J."/>
        </authorList>
    </citation>
    <scope>NUCLEOTIDE SEQUENCE [LARGE SCALE GENOMIC DNA]</scope>
    <source>
        <strain evidence="8">Parrot Tar II</strain>
    </source>
</reference>
<evidence type="ECO:0000256" key="2">
    <source>
        <dbReference type="ARBA" id="ARBA00010596"/>
    </source>
</evidence>
<dbReference type="OrthoDB" id="440385at2759"/>
<dbReference type="GO" id="GO:0005802">
    <property type="term" value="C:trans-Golgi network"/>
    <property type="evidence" value="ECO:0007669"/>
    <property type="project" value="TreeGrafter"/>
</dbReference>
<dbReference type="GO" id="GO:0016020">
    <property type="term" value="C:membrane"/>
    <property type="evidence" value="ECO:0007669"/>
    <property type="project" value="UniProtKB-SubCell"/>
</dbReference>
<gene>
    <name evidence="8" type="ORF">LtaPh_2623500</name>
</gene>